<protein>
    <submittedName>
        <fullName evidence="3">Zinc finger RNA-binding protein-like 1</fullName>
    </submittedName>
</protein>
<keyword evidence="4" id="KW-1185">Reference proteome</keyword>
<dbReference type="GO" id="GO:0071011">
    <property type="term" value="C:precatalytic spliceosome"/>
    <property type="evidence" value="ECO:0007669"/>
    <property type="project" value="TreeGrafter"/>
</dbReference>
<feature type="region of interest" description="Disordered" evidence="1">
    <location>
        <begin position="287"/>
        <end position="401"/>
    </location>
</feature>
<feature type="domain" description="DZF" evidence="2">
    <location>
        <begin position="40"/>
        <end position="442"/>
    </location>
</feature>
<accession>A0A8J5MW45</accession>
<feature type="compositionally biased region" description="Pro residues" evidence="1">
    <location>
        <begin position="350"/>
        <end position="362"/>
    </location>
</feature>
<dbReference type="Gene3D" id="3.30.460.10">
    <property type="entry name" value="Beta Polymerase, domain 2"/>
    <property type="match status" value="1"/>
</dbReference>
<dbReference type="GO" id="GO:0003725">
    <property type="term" value="F:double-stranded RNA binding"/>
    <property type="evidence" value="ECO:0007669"/>
    <property type="project" value="TreeGrafter"/>
</dbReference>
<dbReference type="AlphaFoldDB" id="A0A8J5MW45"/>
<feature type="compositionally biased region" description="Low complexity" evidence="1">
    <location>
        <begin position="363"/>
        <end position="372"/>
    </location>
</feature>
<reference evidence="3" key="1">
    <citation type="journal article" date="2021" name="Sci. Adv.">
        <title>The American lobster genome reveals insights on longevity, neural, and immune adaptations.</title>
        <authorList>
            <person name="Polinski J.M."/>
            <person name="Zimin A.V."/>
            <person name="Clark K.F."/>
            <person name="Kohn A.B."/>
            <person name="Sadowski N."/>
            <person name="Timp W."/>
            <person name="Ptitsyn A."/>
            <person name="Khanna P."/>
            <person name="Romanova D.Y."/>
            <person name="Williams P."/>
            <person name="Greenwood S.J."/>
            <person name="Moroz L.L."/>
            <person name="Walt D.R."/>
            <person name="Bodnar A.G."/>
        </authorList>
    </citation>
    <scope>NUCLEOTIDE SEQUENCE</scope>
    <source>
        <strain evidence="3">GMGI-L3</strain>
    </source>
</reference>
<gene>
    <name evidence="3" type="primary">ZFR-L1</name>
    <name evidence="3" type="ORF">Hamer_G013664</name>
</gene>
<proteinExistence type="predicted"/>
<organism evidence="3 4">
    <name type="scientific">Homarus americanus</name>
    <name type="common">American lobster</name>
    <dbReference type="NCBI Taxonomy" id="6706"/>
    <lineage>
        <taxon>Eukaryota</taxon>
        <taxon>Metazoa</taxon>
        <taxon>Ecdysozoa</taxon>
        <taxon>Arthropoda</taxon>
        <taxon>Crustacea</taxon>
        <taxon>Multicrustacea</taxon>
        <taxon>Malacostraca</taxon>
        <taxon>Eumalacostraca</taxon>
        <taxon>Eucarida</taxon>
        <taxon>Decapoda</taxon>
        <taxon>Pleocyemata</taxon>
        <taxon>Astacidea</taxon>
        <taxon>Nephropoidea</taxon>
        <taxon>Nephropidae</taxon>
        <taxon>Homarus</taxon>
    </lineage>
</organism>
<evidence type="ECO:0000313" key="3">
    <source>
        <dbReference type="EMBL" id="KAG7166640.1"/>
    </source>
</evidence>
<dbReference type="FunFam" id="3.30.460.10:FF:000010">
    <property type="entry name" value="Zinc finger RNA-binding protein 2"/>
    <property type="match status" value="1"/>
</dbReference>
<feature type="region of interest" description="Disordered" evidence="1">
    <location>
        <begin position="103"/>
        <end position="137"/>
    </location>
</feature>
<feature type="region of interest" description="Disordered" evidence="1">
    <location>
        <begin position="414"/>
        <end position="442"/>
    </location>
</feature>
<evidence type="ECO:0000259" key="2">
    <source>
        <dbReference type="PROSITE" id="PS51703"/>
    </source>
</evidence>
<dbReference type="PROSITE" id="PS51703">
    <property type="entry name" value="DZF"/>
    <property type="match status" value="1"/>
</dbReference>
<dbReference type="InterPro" id="IPR006561">
    <property type="entry name" value="DZF_dom"/>
</dbReference>
<dbReference type="EMBL" id="JAHLQT010022272">
    <property type="protein sequence ID" value="KAG7166640.1"/>
    <property type="molecule type" value="Genomic_DNA"/>
</dbReference>
<comment type="caution">
    <text evidence="3">The sequence shown here is derived from an EMBL/GenBank/DDBJ whole genome shotgun (WGS) entry which is preliminary data.</text>
</comment>
<dbReference type="InterPro" id="IPR049401">
    <property type="entry name" value="DZF_dom_N"/>
</dbReference>
<feature type="compositionally biased region" description="Low complexity" evidence="1">
    <location>
        <begin position="329"/>
        <end position="338"/>
    </location>
</feature>
<feature type="compositionally biased region" description="Basic and acidic residues" evidence="1">
    <location>
        <begin position="111"/>
        <end position="136"/>
    </location>
</feature>
<dbReference type="Pfam" id="PF07528">
    <property type="entry name" value="DZF_N"/>
    <property type="match status" value="1"/>
</dbReference>
<evidence type="ECO:0000313" key="4">
    <source>
        <dbReference type="Proteomes" id="UP000747542"/>
    </source>
</evidence>
<dbReference type="PANTHER" id="PTHR45762:SF3">
    <property type="entry name" value="ZINC-FINGER PROTEIN AT 72D, ISOFORM B"/>
    <property type="match status" value="1"/>
</dbReference>
<dbReference type="Proteomes" id="UP000747542">
    <property type="component" value="Unassembled WGS sequence"/>
</dbReference>
<sequence>MLHWEDRRRYEEECEYHDWCRCYPRGLLGPPPMMPPGMPRPPGMPPMMPMRRPDSSDDRHVLAKHAEIYPKEEELWAIQKIVSNTKKALKMVSDYLAEVDAPKEQQVMPKAKKDVKEEDPKGDDDKKDGEKKEDGPPRMLKCVMRVGILAKGLLLRGDTSVQLVVLCGDKPTRTLLDRVADNLPKQLAVVAPEDKYEIQRVVEEAALVVQNIGEQRISVNVTLTSPIMREQLLHDGDSQVTAAKDPPDALDKQKCLDALAAINHATWFQHALRLIASRQIHKVLGMDPFPPPKFQRGGRFTNKRKRDNSTSEGNDSEAYYQIPHPTPVPSTVTTSPHTSPHHHYYLTPHQSPPPLLPHPTPDPTTITTSPHTSPHHHYYLTPPPPHTSPHHHYYLTPHQSPPPLLPHLTPVPTTITASPHTSPHHHYCMSSTHENVNKNDNQ</sequence>
<dbReference type="PANTHER" id="PTHR45762">
    <property type="entry name" value="ZINC FINGER RNA-BINDING PROTEIN"/>
    <property type="match status" value="1"/>
</dbReference>
<dbReference type="SMART" id="SM00572">
    <property type="entry name" value="DZF"/>
    <property type="match status" value="1"/>
</dbReference>
<dbReference type="GO" id="GO:0003727">
    <property type="term" value="F:single-stranded RNA binding"/>
    <property type="evidence" value="ECO:0007669"/>
    <property type="project" value="TreeGrafter"/>
</dbReference>
<dbReference type="InterPro" id="IPR043519">
    <property type="entry name" value="NT_sf"/>
</dbReference>
<evidence type="ECO:0000256" key="1">
    <source>
        <dbReference type="SAM" id="MobiDB-lite"/>
    </source>
</evidence>
<name>A0A8J5MW45_HOMAM</name>